<dbReference type="PROSITE" id="PS50853">
    <property type="entry name" value="FN3"/>
    <property type="match status" value="1"/>
</dbReference>
<organism evidence="3">
    <name type="scientific">Amphimedon queenslandica</name>
    <name type="common">Sponge</name>
    <dbReference type="NCBI Taxonomy" id="400682"/>
    <lineage>
        <taxon>Eukaryota</taxon>
        <taxon>Metazoa</taxon>
        <taxon>Porifera</taxon>
        <taxon>Demospongiae</taxon>
        <taxon>Heteroscleromorpha</taxon>
        <taxon>Haplosclerida</taxon>
        <taxon>Niphatidae</taxon>
        <taxon>Amphimedon</taxon>
    </lineage>
</organism>
<name>A0A1X7TJD9_AMPQE</name>
<dbReference type="InterPro" id="IPR036116">
    <property type="entry name" value="FN3_sf"/>
</dbReference>
<sequence>MKFISFSTTPTAVIRIYSSDCDKRKFIKDKDGFTKAKFTANLTDSSGPIVSDISFTTTLNFSNYTVECSASGPFGSYKPGPPVNCTILIAGVPSAPVPNNPNFTSDALTFSWSPSTSPCLSHYSVNVTSIEYTINTTDTSLSLPVPSTNDTEYSISVVAVDTGGRYSDAINNVTYQTDYPTYTNETVNITVSWDPPQSSYLPPVTQYNIQYNISNEIQDISTDVTSQTLSGFSVGVVYTVSVEAVNVLGTGTVASATISISATPSPTEPTLSPGVIAAAAFAVRLTGINKLSCCNRT</sequence>
<feature type="domain" description="Fibronectin type-III" evidence="2">
    <location>
        <begin position="169"/>
        <end position="266"/>
    </location>
</feature>
<protein>
    <recommendedName>
        <fullName evidence="2">Fibronectin type-III domain-containing protein</fullName>
    </recommendedName>
</protein>
<evidence type="ECO:0000259" key="2">
    <source>
        <dbReference type="PROSITE" id="PS50853"/>
    </source>
</evidence>
<dbReference type="EnsemblMetazoa" id="Aqu2.1.14683_001">
    <property type="protein sequence ID" value="Aqu2.1.14683_001"/>
    <property type="gene ID" value="Aqu2.1.14683"/>
</dbReference>
<dbReference type="SUPFAM" id="SSF49265">
    <property type="entry name" value="Fibronectin type III"/>
    <property type="match status" value="2"/>
</dbReference>
<reference evidence="3" key="1">
    <citation type="submission" date="2017-05" db="UniProtKB">
        <authorList>
            <consortium name="EnsemblMetazoa"/>
        </authorList>
    </citation>
    <scope>IDENTIFICATION</scope>
</reference>
<accession>A0A1X7TJD9</accession>
<dbReference type="PANTHER" id="PTHR46708">
    <property type="entry name" value="TENASCIN"/>
    <property type="match status" value="1"/>
</dbReference>
<dbReference type="CDD" id="cd00063">
    <property type="entry name" value="FN3"/>
    <property type="match status" value="1"/>
</dbReference>
<keyword evidence="1" id="KW-0677">Repeat</keyword>
<dbReference type="AlphaFoldDB" id="A0A1X7TJD9"/>
<dbReference type="Gene3D" id="2.60.40.10">
    <property type="entry name" value="Immunoglobulins"/>
    <property type="match status" value="2"/>
</dbReference>
<dbReference type="InterPro" id="IPR050991">
    <property type="entry name" value="ECM_Regulatory_Proteins"/>
</dbReference>
<dbReference type="InterPro" id="IPR003961">
    <property type="entry name" value="FN3_dom"/>
</dbReference>
<dbReference type="InterPro" id="IPR013783">
    <property type="entry name" value="Ig-like_fold"/>
</dbReference>
<dbReference type="InParanoid" id="A0A1X7TJD9"/>
<evidence type="ECO:0000256" key="1">
    <source>
        <dbReference type="ARBA" id="ARBA00022737"/>
    </source>
</evidence>
<dbReference type="Pfam" id="PF00041">
    <property type="entry name" value="fn3"/>
    <property type="match status" value="1"/>
</dbReference>
<proteinExistence type="predicted"/>
<dbReference type="PANTHER" id="PTHR46708:SF2">
    <property type="entry name" value="FIBRONECTIN TYPE-III DOMAIN-CONTAINING PROTEIN"/>
    <property type="match status" value="1"/>
</dbReference>
<evidence type="ECO:0000313" key="3">
    <source>
        <dbReference type="EnsemblMetazoa" id="Aqu2.1.14683_001"/>
    </source>
</evidence>
<dbReference type="SMART" id="SM00060">
    <property type="entry name" value="FN3"/>
    <property type="match status" value="2"/>
</dbReference>